<dbReference type="AlphaFoldDB" id="A0A367WKF6"/>
<protein>
    <submittedName>
        <fullName evidence="2">Uncharacterized protein</fullName>
    </submittedName>
</protein>
<evidence type="ECO:0000313" key="3">
    <source>
        <dbReference type="Proteomes" id="UP000252517"/>
    </source>
</evidence>
<proteinExistence type="predicted"/>
<sequence>MKFAFKTIFGKFVLNSSVIRNLRIALLTRVSEFVTFTRSENRDWDIRAPVSQPAQTKTPITGITKKHPRKTDPNRKKTTGMI</sequence>
<evidence type="ECO:0000256" key="1">
    <source>
        <dbReference type="SAM" id="MobiDB-lite"/>
    </source>
</evidence>
<feature type="region of interest" description="Disordered" evidence="1">
    <location>
        <begin position="47"/>
        <end position="82"/>
    </location>
</feature>
<comment type="caution">
    <text evidence="2">The sequence shown here is derived from an EMBL/GenBank/DDBJ whole genome shotgun (WGS) entry which is preliminary data.</text>
</comment>
<dbReference type="Proteomes" id="UP000252517">
    <property type="component" value="Unassembled WGS sequence"/>
</dbReference>
<reference evidence="2 3" key="1">
    <citation type="submission" date="2014-07" db="EMBL/GenBank/DDBJ databases">
        <title>Draft genome sequence of Thalassospira profundimaris S25-3-2.</title>
        <authorList>
            <person name="Lai Q."/>
            <person name="Shao Z."/>
        </authorList>
    </citation>
    <scope>NUCLEOTIDE SEQUENCE [LARGE SCALE GENOMIC DNA]</scope>
    <source>
        <strain evidence="2 3">S25-3-2</strain>
    </source>
</reference>
<dbReference type="EMBL" id="JPWH01000032">
    <property type="protein sequence ID" value="RCK41935.1"/>
    <property type="molecule type" value="Genomic_DNA"/>
</dbReference>
<evidence type="ECO:0000313" key="2">
    <source>
        <dbReference type="EMBL" id="RCK41935.1"/>
    </source>
</evidence>
<name>A0A367WKF6_9PROT</name>
<organism evidence="2 3">
    <name type="scientific">Thalassospira profundimaris</name>
    <dbReference type="NCBI Taxonomy" id="502049"/>
    <lineage>
        <taxon>Bacteria</taxon>
        <taxon>Pseudomonadati</taxon>
        <taxon>Pseudomonadota</taxon>
        <taxon>Alphaproteobacteria</taxon>
        <taxon>Rhodospirillales</taxon>
        <taxon>Thalassospiraceae</taxon>
        <taxon>Thalassospira</taxon>
    </lineage>
</organism>
<feature type="compositionally biased region" description="Polar residues" evidence="1">
    <location>
        <begin position="52"/>
        <end position="61"/>
    </location>
</feature>
<gene>
    <name evidence="2" type="ORF">TH25_23385</name>
</gene>
<accession>A0A367WKF6</accession>